<feature type="compositionally biased region" description="Polar residues" evidence="5">
    <location>
        <begin position="68"/>
        <end position="79"/>
    </location>
</feature>
<comment type="similarity">
    <text evidence="1">Belongs to the multicopper oxidase family.</text>
</comment>
<dbReference type="Pfam" id="PF00394">
    <property type="entry name" value="Cu-oxidase"/>
    <property type="match status" value="1"/>
</dbReference>
<evidence type="ECO:0000259" key="7">
    <source>
        <dbReference type="Pfam" id="PF00394"/>
    </source>
</evidence>
<evidence type="ECO:0000256" key="4">
    <source>
        <dbReference type="ARBA" id="ARBA00023180"/>
    </source>
</evidence>
<feature type="domain" description="Plastocyanin-like" evidence="8">
    <location>
        <begin position="521"/>
        <end position="635"/>
    </location>
</feature>
<dbReference type="GO" id="GO:0005507">
    <property type="term" value="F:copper ion binding"/>
    <property type="evidence" value="ECO:0007669"/>
    <property type="project" value="InterPro"/>
</dbReference>
<feature type="compositionally biased region" description="Polar residues" evidence="5">
    <location>
        <begin position="671"/>
        <end position="680"/>
    </location>
</feature>
<feature type="compositionally biased region" description="Low complexity" evidence="5">
    <location>
        <begin position="46"/>
        <end position="65"/>
    </location>
</feature>
<evidence type="ECO:0000256" key="3">
    <source>
        <dbReference type="ARBA" id="ARBA00023157"/>
    </source>
</evidence>
<dbReference type="SUPFAM" id="SSF49503">
    <property type="entry name" value="Cupredoxins"/>
    <property type="match status" value="3"/>
</dbReference>
<dbReference type="InterPro" id="IPR011706">
    <property type="entry name" value="Cu-oxidase_C"/>
</dbReference>
<feature type="compositionally biased region" description="Basic and acidic residues" evidence="5">
    <location>
        <begin position="643"/>
        <end position="660"/>
    </location>
</feature>
<dbReference type="Pfam" id="PF07732">
    <property type="entry name" value="Cu-oxidase_3"/>
    <property type="match status" value="1"/>
</dbReference>
<dbReference type="InterPro" id="IPR045087">
    <property type="entry name" value="Cu-oxidase_fam"/>
</dbReference>
<evidence type="ECO:0000256" key="1">
    <source>
        <dbReference type="ARBA" id="ARBA00010609"/>
    </source>
</evidence>
<dbReference type="STRING" id="1296120.A0A1B9GXK7"/>
<feature type="signal peptide" evidence="6">
    <location>
        <begin position="1"/>
        <end position="20"/>
    </location>
</feature>
<organism evidence="10 11">
    <name type="scientific">Kwoniella heveanensis BCC8398</name>
    <dbReference type="NCBI Taxonomy" id="1296120"/>
    <lineage>
        <taxon>Eukaryota</taxon>
        <taxon>Fungi</taxon>
        <taxon>Dikarya</taxon>
        <taxon>Basidiomycota</taxon>
        <taxon>Agaricomycotina</taxon>
        <taxon>Tremellomycetes</taxon>
        <taxon>Tremellales</taxon>
        <taxon>Cryptococcaceae</taxon>
        <taxon>Kwoniella</taxon>
    </lineage>
</organism>
<dbReference type="PANTHER" id="PTHR11709:SF414">
    <property type="entry name" value="ADR239WP"/>
    <property type="match status" value="1"/>
</dbReference>
<dbReference type="Proteomes" id="UP000092666">
    <property type="component" value="Unassembled WGS sequence"/>
</dbReference>
<dbReference type="OrthoDB" id="2121828at2759"/>
<keyword evidence="4" id="KW-0325">Glycoprotein</keyword>
<accession>A0A1B9GXK7</accession>
<protein>
    <recommendedName>
        <fullName evidence="12">Laccase</fullName>
    </recommendedName>
</protein>
<evidence type="ECO:0000259" key="9">
    <source>
        <dbReference type="Pfam" id="PF07732"/>
    </source>
</evidence>
<dbReference type="CDD" id="cd13857">
    <property type="entry name" value="CuRO_1_Diphenol_Ox"/>
    <property type="match status" value="1"/>
</dbReference>
<evidence type="ECO:0000313" key="10">
    <source>
        <dbReference type="EMBL" id="OCF35746.1"/>
    </source>
</evidence>
<keyword evidence="11" id="KW-1185">Reference proteome</keyword>
<evidence type="ECO:0000256" key="5">
    <source>
        <dbReference type="SAM" id="MobiDB-lite"/>
    </source>
</evidence>
<name>A0A1B9GXK7_9TREE</name>
<evidence type="ECO:0000313" key="11">
    <source>
        <dbReference type="Proteomes" id="UP000092666"/>
    </source>
</evidence>
<dbReference type="AlphaFoldDB" id="A0A1B9GXK7"/>
<reference evidence="11" key="2">
    <citation type="submission" date="2013-12" db="EMBL/GenBank/DDBJ databases">
        <title>Evolution of pathogenesis and genome organization in the Tremellales.</title>
        <authorList>
            <person name="Cuomo C."/>
            <person name="Litvintseva A."/>
            <person name="Heitman J."/>
            <person name="Chen Y."/>
            <person name="Sun S."/>
            <person name="Springer D."/>
            <person name="Dromer F."/>
            <person name="Young S."/>
            <person name="Zeng Q."/>
            <person name="Chapman S."/>
            <person name="Gujja S."/>
            <person name="Saif S."/>
            <person name="Birren B."/>
        </authorList>
    </citation>
    <scope>NUCLEOTIDE SEQUENCE [LARGE SCALE GENOMIC DNA]</scope>
    <source>
        <strain evidence="11">BCC8398</strain>
    </source>
</reference>
<dbReference type="Pfam" id="PF07731">
    <property type="entry name" value="Cu-oxidase_2"/>
    <property type="match status" value="1"/>
</dbReference>
<feature type="domain" description="Plastocyanin-like" evidence="9">
    <location>
        <begin position="135"/>
        <end position="248"/>
    </location>
</feature>
<dbReference type="EMBL" id="KI669497">
    <property type="protein sequence ID" value="OCF35746.1"/>
    <property type="molecule type" value="Genomic_DNA"/>
</dbReference>
<dbReference type="InterPro" id="IPR011707">
    <property type="entry name" value="Cu-oxidase-like_N"/>
</dbReference>
<evidence type="ECO:0000256" key="6">
    <source>
        <dbReference type="SAM" id="SignalP"/>
    </source>
</evidence>
<feature type="region of interest" description="Disordered" evidence="5">
    <location>
        <begin position="45"/>
        <end position="87"/>
    </location>
</feature>
<keyword evidence="3" id="KW-1015">Disulfide bond</keyword>
<sequence>MRIALSLAVLLASAPWPSVAQTTSAAPGASLENIFDIIRNFGRQQSSSISTSPSPTVTSTSSDPSAVPGSTESTTSPVQSGSSTVAAVEATASTIDAPPLPTNTATRDPNTFILSNDWDVDAEPQVREFNFEIGTAAANPDGYTRQVYTINGQFPAPLIEANTGDTIVAHVKNSLPDGQTIHWHGITQNGSNHMDGVPGVTQCPIPPGGTFTYKFEIIEQYGTYWYHSHFGNTMADGIVGPLIIHSKDEPLKRGQDYDEERILIVTDWMHDQSADVVKALKSPEGFRGSPAAPRGDSILINGIGQTNCSSIHYPKDAACEPPAWSEMTLPANKKVRIRIINSAAHTLFRISLDEHEFDVVEADTDPINAVTIRELPIAPAQRYSIIVSTDVGEPGDKYWLRLHAAIGCLDGVMDPQTAQGIIRYAGEDGAGQNDTSEPTTQPWDDLAAMDAECRDLDELYELHPMEVIDAYETPSETRVLSSQFGTFLGAKGQNITGFAFNNVTFQNQIYNPVLSQVEKEGNFSSPYVASIEFTTSSYADIVINNLDGFLSHPYHLHGNEFQLIARGDGNVTAEEVEAMGLQIANPLRRDTIFIPANTYAVLRVKMDNPGVWAVHCHIGWHLAVGKLATIIVRPDDIRNFEQPDDWKGLCTGHPDEEGPARRSISQPPPTTLESRSSFSRSLKEVKNSVIRRQGPRDV</sequence>
<reference evidence="10 11" key="1">
    <citation type="submission" date="2013-07" db="EMBL/GenBank/DDBJ databases">
        <title>The Genome Sequence of Cryptococcus heveanensis BCC8398.</title>
        <authorList>
            <consortium name="The Broad Institute Genome Sequencing Platform"/>
            <person name="Cuomo C."/>
            <person name="Litvintseva A."/>
            <person name="Chen Y."/>
            <person name="Heitman J."/>
            <person name="Sun S."/>
            <person name="Springer D."/>
            <person name="Dromer F."/>
            <person name="Young S.K."/>
            <person name="Zeng Q."/>
            <person name="Gargeya S."/>
            <person name="Fitzgerald M."/>
            <person name="Abouelleil A."/>
            <person name="Alvarado L."/>
            <person name="Berlin A.M."/>
            <person name="Chapman S.B."/>
            <person name="Dewar J."/>
            <person name="Goldberg J."/>
            <person name="Griggs A."/>
            <person name="Gujja S."/>
            <person name="Hansen M."/>
            <person name="Howarth C."/>
            <person name="Imamovic A."/>
            <person name="Larimer J."/>
            <person name="McCowan C."/>
            <person name="Murphy C."/>
            <person name="Pearson M."/>
            <person name="Priest M."/>
            <person name="Roberts A."/>
            <person name="Saif S."/>
            <person name="Shea T."/>
            <person name="Sykes S."/>
            <person name="Wortman J."/>
            <person name="Nusbaum C."/>
            <person name="Birren B."/>
        </authorList>
    </citation>
    <scope>NUCLEOTIDE SEQUENCE [LARGE SCALE GENOMIC DNA]</scope>
    <source>
        <strain evidence="10 11">BCC8398</strain>
    </source>
</reference>
<keyword evidence="2" id="KW-0186">Copper</keyword>
<gene>
    <name evidence="10" type="ORF">I316_02236</name>
</gene>
<dbReference type="PANTHER" id="PTHR11709">
    <property type="entry name" value="MULTI-COPPER OXIDASE"/>
    <property type="match status" value="1"/>
</dbReference>
<dbReference type="GO" id="GO:0016491">
    <property type="term" value="F:oxidoreductase activity"/>
    <property type="evidence" value="ECO:0007669"/>
    <property type="project" value="InterPro"/>
</dbReference>
<dbReference type="InterPro" id="IPR001117">
    <property type="entry name" value="Cu-oxidase_2nd"/>
</dbReference>
<evidence type="ECO:0000259" key="8">
    <source>
        <dbReference type="Pfam" id="PF07731"/>
    </source>
</evidence>
<proteinExistence type="inferred from homology"/>
<keyword evidence="6" id="KW-0732">Signal</keyword>
<evidence type="ECO:0008006" key="12">
    <source>
        <dbReference type="Google" id="ProtNLM"/>
    </source>
</evidence>
<dbReference type="Gene3D" id="2.60.40.420">
    <property type="entry name" value="Cupredoxins - blue copper proteins"/>
    <property type="match status" value="3"/>
</dbReference>
<feature type="domain" description="Plastocyanin-like" evidence="7">
    <location>
        <begin position="260"/>
        <end position="426"/>
    </location>
</feature>
<dbReference type="InterPro" id="IPR008972">
    <property type="entry name" value="Cupredoxin"/>
</dbReference>
<feature type="region of interest" description="Disordered" evidence="5">
    <location>
        <begin position="643"/>
        <end position="698"/>
    </location>
</feature>
<feature type="chain" id="PRO_5008627416" description="Laccase" evidence="6">
    <location>
        <begin position="21"/>
        <end position="698"/>
    </location>
</feature>
<evidence type="ECO:0000256" key="2">
    <source>
        <dbReference type="ARBA" id="ARBA00023008"/>
    </source>
</evidence>